<protein>
    <submittedName>
        <fullName evidence="2">Uncharacterized protein</fullName>
    </submittedName>
</protein>
<reference evidence="3" key="1">
    <citation type="journal article" date="2013" name="Nat. Genet.">
        <title>The draft genomes of soft-shell turtle and green sea turtle yield insights into the development and evolution of the turtle-specific body plan.</title>
        <authorList>
            <person name="Wang Z."/>
            <person name="Pascual-Anaya J."/>
            <person name="Zadissa A."/>
            <person name="Li W."/>
            <person name="Niimura Y."/>
            <person name="Huang Z."/>
            <person name="Li C."/>
            <person name="White S."/>
            <person name="Xiong Z."/>
            <person name="Fang D."/>
            <person name="Wang B."/>
            <person name="Ming Y."/>
            <person name="Chen Y."/>
            <person name="Zheng Y."/>
            <person name="Kuraku S."/>
            <person name="Pignatelli M."/>
            <person name="Herrero J."/>
            <person name="Beal K."/>
            <person name="Nozawa M."/>
            <person name="Li Q."/>
            <person name="Wang J."/>
            <person name="Zhang H."/>
            <person name="Yu L."/>
            <person name="Shigenobu S."/>
            <person name="Wang J."/>
            <person name="Liu J."/>
            <person name="Flicek P."/>
            <person name="Searle S."/>
            <person name="Wang J."/>
            <person name="Kuratani S."/>
            <person name="Yin Y."/>
            <person name="Aken B."/>
            <person name="Zhang G."/>
            <person name="Irie N."/>
        </authorList>
    </citation>
    <scope>NUCLEOTIDE SEQUENCE [LARGE SCALE GENOMIC DNA]</scope>
</reference>
<evidence type="ECO:0000313" key="2">
    <source>
        <dbReference type="EMBL" id="EMP28855.1"/>
    </source>
</evidence>
<dbReference type="AlphaFoldDB" id="M7B0E8"/>
<dbReference type="EMBL" id="KB559902">
    <property type="protein sequence ID" value="EMP28855.1"/>
    <property type="molecule type" value="Genomic_DNA"/>
</dbReference>
<evidence type="ECO:0000256" key="1">
    <source>
        <dbReference type="SAM" id="Phobius"/>
    </source>
</evidence>
<accession>M7B0E8</accession>
<dbReference type="Proteomes" id="UP000031443">
    <property type="component" value="Unassembled WGS sequence"/>
</dbReference>
<sequence>MEGGSSAVSDDLGLLARGHLPARSVHEQLWQLSMATQQSLAAAVCQCLGMAGGCIAISNLAWITLETDMSFHQLRSEYWAVTYVFGVPVRLQSRQWLNETQYAGLFGTVLWGLKVCLYSKMIQTNTAATLKSVDIVITWQPTEMQLRSQLGIKTMTIIKS</sequence>
<keyword evidence="3" id="KW-1185">Reference proteome</keyword>
<name>M7B0E8_CHEMY</name>
<keyword evidence="1" id="KW-0472">Membrane</keyword>
<evidence type="ECO:0000313" key="3">
    <source>
        <dbReference type="Proteomes" id="UP000031443"/>
    </source>
</evidence>
<keyword evidence="1" id="KW-0812">Transmembrane</keyword>
<feature type="transmembrane region" description="Helical" evidence="1">
    <location>
        <begin position="40"/>
        <end position="65"/>
    </location>
</feature>
<proteinExistence type="predicted"/>
<organism evidence="2 3">
    <name type="scientific">Chelonia mydas</name>
    <name type="common">Green sea-turtle</name>
    <name type="synonym">Chelonia agassizi</name>
    <dbReference type="NCBI Taxonomy" id="8469"/>
    <lineage>
        <taxon>Eukaryota</taxon>
        <taxon>Metazoa</taxon>
        <taxon>Chordata</taxon>
        <taxon>Craniata</taxon>
        <taxon>Vertebrata</taxon>
        <taxon>Euteleostomi</taxon>
        <taxon>Archelosauria</taxon>
        <taxon>Testudinata</taxon>
        <taxon>Testudines</taxon>
        <taxon>Cryptodira</taxon>
        <taxon>Durocryptodira</taxon>
        <taxon>Americhelydia</taxon>
        <taxon>Chelonioidea</taxon>
        <taxon>Cheloniidae</taxon>
        <taxon>Chelonia</taxon>
    </lineage>
</organism>
<keyword evidence="1" id="KW-1133">Transmembrane helix</keyword>
<gene>
    <name evidence="2" type="ORF">UY3_14031</name>
</gene>